<reference evidence="1" key="1">
    <citation type="submission" date="2018-02" db="EMBL/GenBank/DDBJ databases">
        <title>Rhizophora mucronata_Transcriptome.</title>
        <authorList>
            <person name="Meera S.P."/>
            <person name="Sreeshan A."/>
            <person name="Augustine A."/>
        </authorList>
    </citation>
    <scope>NUCLEOTIDE SEQUENCE</scope>
    <source>
        <tissue evidence="1">Leaf</tissue>
    </source>
</reference>
<accession>A0A2P2QJF7</accession>
<protein>
    <submittedName>
        <fullName evidence="1">Uncharacterized protein</fullName>
    </submittedName>
</protein>
<dbReference type="AlphaFoldDB" id="A0A2P2QJF7"/>
<proteinExistence type="predicted"/>
<evidence type="ECO:0000313" key="1">
    <source>
        <dbReference type="EMBL" id="MBX67126.1"/>
    </source>
</evidence>
<sequence length="30" mass="3590">MISVQRIRRNFVTVRKIQNSSKGKKTMIRN</sequence>
<dbReference type="EMBL" id="GGEC01086642">
    <property type="protein sequence ID" value="MBX67126.1"/>
    <property type="molecule type" value="Transcribed_RNA"/>
</dbReference>
<name>A0A2P2QJF7_RHIMU</name>
<organism evidence="1">
    <name type="scientific">Rhizophora mucronata</name>
    <name type="common">Asiatic mangrove</name>
    <dbReference type="NCBI Taxonomy" id="61149"/>
    <lineage>
        <taxon>Eukaryota</taxon>
        <taxon>Viridiplantae</taxon>
        <taxon>Streptophyta</taxon>
        <taxon>Embryophyta</taxon>
        <taxon>Tracheophyta</taxon>
        <taxon>Spermatophyta</taxon>
        <taxon>Magnoliopsida</taxon>
        <taxon>eudicotyledons</taxon>
        <taxon>Gunneridae</taxon>
        <taxon>Pentapetalae</taxon>
        <taxon>rosids</taxon>
        <taxon>fabids</taxon>
        <taxon>Malpighiales</taxon>
        <taxon>Rhizophoraceae</taxon>
        <taxon>Rhizophora</taxon>
    </lineage>
</organism>